<proteinExistence type="predicted"/>
<keyword evidence="1" id="KW-0732">Signal</keyword>
<reference evidence="2 3" key="1">
    <citation type="submission" date="2015-11" db="EMBL/GenBank/DDBJ databases">
        <title>Permanent draft genome of Psychrobacter piscatorii LQ58.</title>
        <authorList>
            <person name="Zhou M."/>
            <person name="Dong B."/>
            <person name="Liu Q."/>
        </authorList>
    </citation>
    <scope>NUCLEOTIDE SEQUENCE [LARGE SCALE GENOMIC DNA]</scope>
    <source>
        <strain evidence="2 3">LQ58</strain>
    </source>
</reference>
<protein>
    <recommendedName>
        <fullName evidence="4">Kazal-like domain-containing protein</fullName>
    </recommendedName>
</protein>
<organism evidence="2 3">
    <name type="scientific">Psychrobacter piscatorii</name>
    <dbReference type="NCBI Taxonomy" id="554343"/>
    <lineage>
        <taxon>Bacteria</taxon>
        <taxon>Pseudomonadati</taxon>
        <taxon>Pseudomonadota</taxon>
        <taxon>Gammaproteobacteria</taxon>
        <taxon>Moraxellales</taxon>
        <taxon>Moraxellaceae</taxon>
        <taxon>Psychrobacter</taxon>
    </lineage>
</organism>
<dbReference type="PROSITE" id="PS51257">
    <property type="entry name" value="PROKAR_LIPOPROTEIN"/>
    <property type="match status" value="1"/>
</dbReference>
<evidence type="ECO:0000256" key="1">
    <source>
        <dbReference type="SAM" id="SignalP"/>
    </source>
</evidence>
<dbReference type="RefSeq" id="WP_058025180.1">
    <property type="nucleotide sequence ID" value="NZ_LNDJ01000083.1"/>
</dbReference>
<evidence type="ECO:0000313" key="3">
    <source>
        <dbReference type="Proteomes" id="UP000051202"/>
    </source>
</evidence>
<name>A0A0T6DQE8_9GAMM</name>
<feature type="chain" id="PRO_5006669005" description="Kazal-like domain-containing protein" evidence="1">
    <location>
        <begin position="40"/>
        <end position="113"/>
    </location>
</feature>
<evidence type="ECO:0000313" key="2">
    <source>
        <dbReference type="EMBL" id="KRU22034.1"/>
    </source>
</evidence>
<dbReference type="EMBL" id="LNDJ01000083">
    <property type="protein sequence ID" value="KRU22034.1"/>
    <property type="molecule type" value="Genomic_DNA"/>
</dbReference>
<dbReference type="AlphaFoldDB" id="A0A0T6DQE8"/>
<feature type="signal peptide" evidence="1">
    <location>
        <begin position="1"/>
        <end position="39"/>
    </location>
</feature>
<comment type="caution">
    <text evidence="2">The sequence shown here is derived from an EMBL/GenBank/DDBJ whole genome shotgun (WGS) entry which is preliminary data.</text>
</comment>
<dbReference type="Proteomes" id="UP000051202">
    <property type="component" value="Unassembled WGS sequence"/>
</dbReference>
<evidence type="ECO:0008006" key="4">
    <source>
        <dbReference type="Google" id="ProtNLM"/>
    </source>
</evidence>
<gene>
    <name evidence="2" type="ORF">AS194_10095</name>
</gene>
<accession>A0A0T6DQE8</accession>
<sequence>MQKTLSKLSLPTLAQSLKPSLAVVCLVLALAGCSATPGAVTPTQPATDNRQMIENTLTHCPTSHSEKAMCTMQYDPVCVKTKVGSVISYRTAGNACSACNIPEAISYTKGECS</sequence>
<keyword evidence="3" id="KW-1185">Reference proteome</keyword>